<gene>
    <name evidence="2" type="ORF">BPAE_0050g00050</name>
</gene>
<sequence>MPKPWGELVDFAVYHSNDDLFDAVDNLLEFRQRTAAKQKPLATHINPVRYGIKRMNVRTSVSQGRVPKRTKPNESLVDASGEIVDLTGNDIKTERTLDPSTHKISSNDSKPDESLVNAPGKVEETVNNDLLTKQNNETIDPIENDSNAIDDQGVGVDNEDYNDDDYANDEDGKLQKLIENDTSGASTYVSFGNHADNVP</sequence>
<evidence type="ECO:0000313" key="3">
    <source>
        <dbReference type="Proteomes" id="UP000297910"/>
    </source>
</evidence>
<accession>A0A4Z1FYQ6</accession>
<keyword evidence="3" id="KW-1185">Reference proteome</keyword>
<evidence type="ECO:0000313" key="2">
    <source>
        <dbReference type="EMBL" id="TGO26917.1"/>
    </source>
</evidence>
<evidence type="ECO:0000256" key="1">
    <source>
        <dbReference type="SAM" id="MobiDB-lite"/>
    </source>
</evidence>
<dbReference type="EMBL" id="PQXI01000050">
    <property type="protein sequence ID" value="TGO26917.1"/>
    <property type="molecule type" value="Genomic_DNA"/>
</dbReference>
<organism evidence="2 3">
    <name type="scientific">Botrytis paeoniae</name>
    <dbReference type="NCBI Taxonomy" id="278948"/>
    <lineage>
        <taxon>Eukaryota</taxon>
        <taxon>Fungi</taxon>
        <taxon>Dikarya</taxon>
        <taxon>Ascomycota</taxon>
        <taxon>Pezizomycotina</taxon>
        <taxon>Leotiomycetes</taxon>
        <taxon>Helotiales</taxon>
        <taxon>Sclerotiniaceae</taxon>
        <taxon>Botrytis</taxon>
    </lineage>
</organism>
<feature type="region of interest" description="Disordered" evidence="1">
    <location>
        <begin position="133"/>
        <end position="169"/>
    </location>
</feature>
<feature type="compositionally biased region" description="Polar residues" evidence="1">
    <location>
        <begin position="133"/>
        <end position="149"/>
    </location>
</feature>
<feature type="region of interest" description="Disordered" evidence="1">
    <location>
        <begin position="89"/>
        <end position="119"/>
    </location>
</feature>
<feature type="compositionally biased region" description="Basic and acidic residues" evidence="1">
    <location>
        <begin position="91"/>
        <end position="101"/>
    </location>
</feature>
<dbReference type="Proteomes" id="UP000297910">
    <property type="component" value="Unassembled WGS sequence"/>
</dbReference>
<feature type="compositionally biased region" description="Acidic residues" evidence="1">
    <location>
        <begin position="157"/>
        <end position="169"/>
    </location>
</feature>
<comment type="caution">
    <text evidence="2">The sequence shown here is derived from an EMBL/GenBank/DDBJ whole genome shotgun (WGS) entry which is preliminary data.</text>
</comment>
<protein>
    <submittedName>
        <fullName evidence="2">Uncharacterized protein</fullName>
    </submittedName>
</protein>
<name>A0A4Z1FYQ6_9HELO</name>
<proteinExistence type="predicted"/>
<reference evidence="2 3" key="1">
    <citation type="submission" date="2017-12" db="EMBL/GenBank/DDBJ databases">
        <title>Comparative genomics of Botrytis spp.</title>
        <authorList>
            <person name="Valero-Jimenez C.A."/>
            <person name="Tapia P."/>
            <person name="Veloso J."/>
            <person name="Silva-Moreno E."/>
            <person name="Staats M."/>
            <person name="Valdes J.H."/>
            <person name="Van Kan J.A.L."/>
        </authorList>
    </citation>
    <scope>NUCLEOTIDE SEQUENCE [LARGE SCALE GENOMIC DNA]</scope>
    <source>
        <strain evidence="2 3">Bp0003</strain>
    </source>
</reference>
<dbReference type="AlphaFoldDB" id="A0A4Z1FYQ6"/>